<evidence type="ECO:0000313" key="10">
    <source>
        <dbReference type="Proteomes" id="UP001363622"/>
    </source>
</evidence>
<feature type="domain" description="Protein kinase" evidence="8">
    <location>
        <begin position="299"/>
        <end position="587"/>
    </location>
</feature>
<dbReference type="InterPro" id="IPR000719">
    <property type="entry name" value="Prot_kinase_dom"/>
</dbReference>
<name>A0ABR1KRK8_9PEZI</name>
<evidence type="ECO:0000313" key="9">
    <source>
        <dbReference type="EMBL" id="KAK7520179.1"/>
    </source>
</evidence>
<proteinExistence type="predicted"/>
<dbReference type="CDD" id="cd14131">
    <property type="entry name" value="PKc_Mps1"/>
    <property type="match status" value="1"/>
</dbReference>
<dbReference type="SUPFAM" id="SSF56112">
    <property type="entry name" value="Protein kinase-like (PK-like)"/>
    <property type="match status" value="1"/>
</dbReference>
<dbReference type="PROSITE" id="PS00107">
    <property type="entry name" value="PROTEIN_KINASE_ATP"/>
    <property type="match status" value="1"/>
</dbReference>
<evidence type="ECO:0000256" key="3">
    <source>
        <dbReference type="ARBA" id="ARBA00022741"/>
    </source>
</evidence>
<dbReference type="InterPro" id="IPR008271">
    <property type="entry name" value="Ser/Thr_kinase_AS"/>
</dbReference>
<dbReference type="Gene3D" id="1.10.510.10">
    <property type="entry name" value="Transferase(Phosphotransferase) domain 1"/>
    <property type="match status" value="1"/>
</dbReference>
<comment type="caution">
    <text evidence="9">The sequence shown here is derived from an EMBL/GenBank/DDBJ whole genome shotgun (WGS) entry which is preliminary data.</text>
</comment>
<feature type="compositionally biased region" description="Basic and acidic residues" evidence="7">
    <location>
        <begin position="232"/>
        <end position="246"/>
    </location>
</feature>
<gene>
    <name evidence="9" type="ORF">IWZ03DRAFT_131481</name>
</gene>
<dbReference type="Pfam" id="PF00069">
    <property type="entry name" value="Pkinase"/>
    <property type="match status" value="1"/>
</dbReference>
<feature type="binding site" evidence="6">
    <location>
        <position position="327"/>
    </location>
    <ligand>
        <name>ATP</name>
        <dbReference type="ChEBI" id="CHEBI:30616"/>
    </ligand>
</feature>
<evidence type="ECO:0000256" key="5">
    <source>
        <dbReference type="ARBA" id="ARBA00022840"/>
    </source>
</evidence>
<feature type="region of interest" description="Disordered" evidence="7">
    <location>
        <begin position="232"/>
        <end position="266"/>
    </location>
</feature>
<dbReference type="Gene3D" id="3.30.200.20">
    <property type="entry name" value="Phosphorylase Kinase, domain 1"/>
    <property type="match status" value="1"/>
</dbReference>
<keyword evidence="2" id="KW-0808">Transferase</keyword>
<evidence type="ECO:0000256" key="2">
    <source>
        <dbReference type="ARBA" id="ARBA00022679"/>
    </source>
</evidence>
<feature type="compositionally biased region" description="Polar residues" evidence="7">
    <location>
        <begin position="106"/>
        <end position="123"/>
    </location>
</feature>
<keyword evidence="5 6" id="KW-0067">ATP-binding</keyword>
<feature type="compositionally biased region" description="Polar residues" evidence="7">
    <location>
        <begin position="11"/>
        <end position="33"/>
    </location>
</feature>
<accession>A0ABR1KRK8</accession>
<sequence length="644" mass="71589">MTSAMAAASPTPLSSYSNGGRISRQSSMHSSLHQSRRESPIALLGQSHGFTANAPMMQRIDIGDSSDEDEIEAPMKLNPYTRALLGQDGPSSPDRQARGPPKLRISRNSLGHTDTPMQDSITPAPSLRIKRVPLRGAPMRRLRRTPQGDEDLQQQSIMDDNMDLQHGGSPQARSPQARASSPRIVRITSPSQDQENINVAHAKAESVMRVNSSAKVDSMMKDSSLKDSVMKADKISRPSSNHDHKPAPLAPVSVNTPLRPAPPPPPKMSVLETATSAGGASTVKQKKRRRAFVVNGKPYQEIGRIGKGGSSDVYRVMAENGKLFALKRVKLEDADENAVRGYKGEIDLLRKLEGVERVVRLFDWEVDEEKQILSVLMDIGESDLARILRIKIDPEDARLDLSFTRYYWKEMLESVASVHEHDIVHSDLKPANFLLIQGRLKLIDFGIANAIDIEHTVNVHRDSHVGTPNYMSPESLQDANASSRHGPNGDSSLGRCMKLGKPSDVWSLGCILYQMVYGRPPFAHIANQIHRVMAIVNPNVGIEFPSHGLGDVRIPVGLRRTLKRCLQRDPTRRPTIPEMLSERDEFLYPDAGDDLKIPEALLGQIIQRVADRFRDQSRPMPTEDEIRQYPSSFYAKIRDLMDEA</sequence>
<dbReference type="PANTHER" id="PTHR22974:SF21">
    <property type="entry name" value="DUAL SPECIFICITY PROTEIN KINASE TTK"/>
    <property type="match status" value="1"/>
</dbReference>
<keyword evidence="3 6" id="KW-0547">Nucleotide-binding</keyword>
<dbReference type="PROSITE" id="PS00108">
    <property type="entry name" value="PROTEIN_KINASE_ST"/>
    <property type="match status" value="1"/>
</dbReference>
<keyword evidence="1" id="KW-0723">Serine/threonine-protein kinase</keyword>
<keyword evidence="10" id="KW-1185">Reference proteome</keyword>
<evidence type="ECO:0000256" key="7">
    <source>
        <dbReference type="SAM" id="MobiDB-lite"/>
    </source>
</evidence>
<evidence type="ECO:0000256" key="6">
    <source>
        <dbReference type="PROSITE-ProRule" id="PRU10141"/>
    </source>
</evidence>
<dbReference type="InterPro" id="IPR017441">
    <property type="entry name" value="Protein_kinase_ATP_BS"/>
</dbReference>
<dbReference type="Proteomes" id="UP001363622">
    <property type="component" value="Unassembled WGS sequence"/>
</dbReference>
<dbReference type="InterPro" id="IPR011009">
    <property type="entry name" value="Kinase-like_dom_sf"/>
</dbReference>
<feature type="region of interest" description="Disordered" evidence="7">
    <location>
        <begin position="161"/>
        <end position="182"/>
    </location>
</feature>
<reference evidence="9 10" key="1">
    <citation type="submission" date="2024-04" db="EMBL/GenBank/DDBJ databases">
        <title>Phyllosticta paracitricarpa is synonymous to the EU quarantine fungus P. citricarpa based on phylogenomic analyses.</title>
        <authorList>
            <consortium name="Lawrence Berkeley National Laboratory"/>
            <person name="Van Ingen-Buijs V.A."/>
            <person name="Van Westerhoven A.C."/>
            <person name="Haridas S."/>
            <person name="Skiadas P."/>
            <person name="Martin F."/>
            <person name="Groenewald J.Z."/>
            <person name="Crous P.W."/>
            <person name="Seidl M.F."/>
        </authorList>
    </citation>
    <scope>NUCLEOTIDE SEQUENCE [LARGE SCALE GENOMIC DNA]</scope>
    <source>
        <strain evidence="9 10">CBS 123371</strain>
    </source>
</reference>
<dbReference type="PANTHER" id="PTHR22974">
    <property type="entry name" value="MIXED LINEAGE PROTEIN KINASE"/>
    <property type="match status" value="1"/>
</dbReference>
<dbReference type="EMBL" id="JBBPHU010000003">
    <property type="protein sequence ID" value="KAK7520179.1"/>
    <property type="molecule type" value="Genomic_DNA"/>
</dbReference>
<keyword evidence="4" id="KW-0418">Kinase</keyword>
<organism evidence="9 10">
    <name type="scientific">Phyllosticta citriasiana</name>
    <dbReference type="NCBI Taxonomy" id="595635"/>
    <lineage>
        <taxon>Eukaryota</taxon>
        <taxon>Fungi</taxon>
        <taxon>Dikarya</taxon>
        <taxon>Ascomycota</taxon>
        <taxon>Pezizomycotina</taxon>
        <taxon>Dothideomycetes</taxon>
        <taxon>Dothideomycetes incertae sedis</taxon>
        <taxon>Botryosphaeriales</taxon>
        <taxon>Phyllostictaceae</taxon>
        <taxon>Phyllosticta</taxon>
    </lineage>
</organism>
<feature type="region of interest" description="Disordered" evidence="7">
    <location>
        <begin position="468"/>
        <end position="489"/>
    </location>
</feature>
<feature type="compositionally biased region" description="Polar residues" evidence="7">
    <location>
        <begin position="469"/>
        <end position="489"/>
    </location>
</feature>
<dbReference type="SMART" id="SM00220">
    <property type="entry name" value="S_TKc"/>
    <property type="match status" value="1"/>
</dbReference>
<feature type="region of interest" description="Disordered" evidence="7">
    <location>
        <begin position="82"/>
        <end position="125"/>
    </location>
</feature>
<evidence type="ECO:0000256" key="1">
    <source>
        <dbReference type="ARBA" id="ARBA00022527"/>
    </source>
</evidence>
<dbReference type="InterPro" id="IPR027084">
    <property type="entry name" value="Mps1_cat"/>
</dbReference>
<dbReference type="PROSITE" id="PS50011">
    <property type="entry name" value="PROTEIN_KINASE_DOM"/>
    <property type="match status" value="1"/>
</dbReference>
<evidence type="ECO:0000259" key="8">
    <source>
        <dbReference type="PROSITE" id="PS50011"/>
    </source>
</evidence>
<feature type="region of interest" description="Disordered" evidence="7">
    <location>
        <begin position="1"/>
        <end position="50"/>
    </location>
</feature>
<evidence type="ECO:0000256" key="4">
    <source>
        <dbReference type="ARBA" id="ARBA00022777"/>
    </source>
</evidence>
<protein>
    <submittedName>
        <fullName evidence="9">Kinase-like domain-containing protein</fullName>
    </submittedName>
</protein>